<dbReference type="STRING" id="3880.G7KL10"/>
<accession>A0A0C3VW41</accession>
<keyword evidence="1" id="KW-0472">Membrane</keyword>
<organism evidence="2 4">
    <name type="scientific">Medicago truncatula</name>
    <name type="common">Barrel medic</name>
    <name type="synonym">Medicago tribuloides</name>
    <dbReference type="NCBI Taxonomy" id="3880"/>
    <lineage>
        <taxon>Eukaryota</taxon>
        <taxon>Viridiplantae</taxon>
        <taxon>Streptophyta</taxon>
        <taxon>Embryophyta</taxon>
        <taxon>Tracheophyta</taxon>
        <taxon>Spermatophyta</taxon>
        <taxon>Magnoliopsida</taxon>
        <taxon>eudicotyledons</taxon>
        <taxon>Gunneridae</taxon>
        <taxon>Pentapetalae</taxon>
        <taxon>rosids</taxon>
        <taxon>fabids</taxon>
        <taxon>Fabales</taxon>
        <taxon>Fabaceae</taxon>
        <taxon>Papilionoideae</taxon>
        <taxon>50 kb inversion clade</taxon>
        <taxon>NPAAA clade</taxon>
        <taxon>Hologalegina</taxon>
        <taxon>IRL clade</taxon>
        <taxon>Trifolieae</taxon>
        <taxon>Medicago</taxon>
    </lineage>
</organism>
<gene>
    <name evidence="2" type="ordered locus">MTR_6g051670</name>
</gene>
<reference evidence="2 4" key="1">
    <citation type="journal article" date="2011" name="Nature">
        <title>The Medicago genome provides insight into the evolution of rhizobial symbioses.</title>
        <authorList>
            <person name="Young N.D."/>
            <person name="Debelle F."/>
            <person name="Oldroyd G.E."/>
            <person name="Geurts R."/>
            <person name="Cannon S.B."/>
            <person name="Udvardi M.K."/>
            <person name="Benedito V.A."/>
            <person name="Mayer K.F."/>
            <person name="Gouzy J."/>
            <person name="Schoof H."/>
            <person name="Van de Peer Y."/>
            <person name="Proost S."/>
            <person name="Cook D.R."/>
            <person name="Meyers B.C."/>
            <person name="Spannagl M."/>
            <person name="Cheung F."/>
            <person name="De Mita S."/>
            <person name="Krishnakumar V."/>
            <person name="Gundlach H."/>
            <person name="Zhou S."/>
            <person name="Mudge J."/>
            <person name="Bharti A.K."/>
            <person name="Murray J.D."/>
            <person name="Naoumkina M.A."/>
            <person name="Rosen B."/>
            <person name="Silverstein K.A."/>
            <person name="Tang H."/>
            <person name="Rombauts S."/>
            <person name="Zhao P.X."/>
            <person name="Zhou P."/>
            <person name="Barbe V."/>
            <person name="Bardou P."/>
            <person name="Bechner M."/>
            <person name="Bellec A."/>
            <person name="Berger A."/>
            <person name="Berges H."/>
            <person name="Bidwell S."/>
            <person name="Bisseling T."/>
            <person name="Choisne N."/>
            <person name="Couloux A."/>
            <person name="Denny R."/>
            <person name="Deshpande S."/>
            <person name="Dai X."/>
            <person name="Doyle J.J."/>
            <person name="Dudez A.M."/>
            <person name="Farmer A.D."/>
            <person name="Fouteau S."/>
            <person name="Franken C."/>
            <person name="Gibelin C."/>
            <person name="Gish J."/>
            <person name="Goldstein S."/>
            <person name="Gonzalez A.J."/>
            <person name="Green P.J."/>
            <person name="Hallab A."/>
            <person name="Hartog M."/>
            <person name="Hua A."/>
            <person name="Humphray S.J."/>
            <person name="Jeong D.H."/>
            <person name="Jing Y."/>
            <person name="Jocker A."/>
            <person name="Kenton S.M."/>
            <person name="Kim D.J."/>
            <person name="Klee K."/>
            <person name="Lai H."/>
            <person name="Lang C."/>
            <person name="Lin S."/>
            <person name="Macmil S.L."/>
            <person name="Magdelenat G."/>
            <person name="Matthews L."/>
            <person name="McCorrison J."/>
            <person name="Monaghan E.L."/>
            <person name="Mun J.H."/>
            <person name="Najar F.Z."/>
            <person name="Nicholson C."/>
            <person name="Noirot C."/>
            <person name="O'Bleness M."/>
            <person name="Paule C.R."/>
            <person name="Poulain J."/>
            <person name="Prion F."/>
            <person name="Qin B."/>
            <person name="Qu C."/>
            <person name="Retzel E.F."/>
            <person name="Riddle C."/>
            <person name="Sallet E."/>
            <person name="Samain S."/>
            <person name="Samson N."/>
            <person name="Sanders I."/>
            <person name="Saurat O."/>
            <person name="Scarpelli C."/>
            <person name="Schiex T."/>
            <person name="Segurens B."/>
            <person name="Severin A.J."/>
            <person name="Sherrier D.J."/>
            <person name="Shi R."/>
            <person name="Sims S."/>
            <person name="Singer S.R."/>
            <person name="Sinharoy S."/>
            <person name="Sterck L."/>
            <person name="Viollet A."/>
            <person name="Wang B.B."/>
            <person name="Wang K."/>
            <person name="Wang M."/>
            <person name="Wang X."/>
            <person name="Warfsmann J."/>
            <person name="Weissenbach J."/>
            <person name="White D.D."/>
            <person name="White J.D."/>
            <person name="Wiley G.B."/>
            <person name="Wincker P."/>
            <person name="Xing Y."/>
            <person name="Yang L."/>
            <person name="Yao Z."/>
            <person name="Ying F."/>
            <person name="Zhai J."/>
            <person name="Zhou L."/>
            <person name="Zuber A."/>
            <person name="Denarie J."/>
            <person name="Dixon R.A."/>
            <person name="May G.D."/>
            <person name="Schwartz D.C."/>
            <person name="Rogers J."/>
            <person name="Quetier F."/>
            <person name="Town C.D."/>
            <person name="Roe B.A."/>
        </authorList>
    </citation>
    <scope>NUCLEOTIDE SEQUENCE [LARGE SCALE GENOMIC DNA]</scope>
    <source>
        <strain evidence="2">A17</strain>
        <strain evidence="3 4">cv. Jemalong A17</strain>
    </source>
</reference>
<reference evidence="2 4" key="2">
    <citation type="journal article" date="2014" name="BMC Genomics">
        <title>An improved genome release (version Mt4.0) for the model legume Medicago truncatula.</title>
        <authorList>
            <person name="Tang H."/>
            <person name="Krishnakumar V."/>
            <person name="Bidwell S."/>
            <person name="Rosen B."/>
            <person name="Chan A."/>
            <person name="Zhou S."/>
            <person name="Gentzbittel L."/>
            <person name="Childs K.L."/>
            <person name="Yandell M."/>
            <person name="Gundlach H."/>
            <person name="Mayer K.F."/>
            <person name="Schwartz D.C."/>
            <person name="Town C.D."/>
        </authorList>
    </citation>
    <scope>GENOME REANNOTATION</scope>
    <source>
        <strain evidence="3 4">cv. Jemalong A17</strain>
    </source>
</reference>
<feature type="transmembrane region" description="Helical" evidence="1">
    <location>
        <begin position="15"/>
        <end position="37"/>
    </location>
</feature>
<dbReference type="HOGENOM" id="CLU_2609685_0_0_1"/>
<name>G7KL10_MEDTR</name>
<protein>
    <submittedName>
        <fullName evidence="2">Transmembrane protein, putative</fullName>
    </submittedName>
</protein>
<dbReference type="EMBL" id="CM001222">
    <property type="protein sequence ID" value="AES75589.2"/>
    <property type="molecule type" value="Genomic_DNA"/>
</dbReference>
<accession>G7KL10</accession>
<evidence type="ECO:0000313" key="3">
    <source>
        <dbReference type="EnsemblPlants" id="AES75589"/>
    </source>
</evidence>
<dbReference type="Proteomes" id="UP000002051">
    <property type="component" value="Chromosome 6"/>
</dbReference>
<dbReference type="PaxDb" id="3880-AES75589"/>
<sequence length="79" mass="9254">MTLGYMHQTLCDNMLFISVQLTWLTKIYLWDILFIYIQKLQQIPENLCNYSAMAWLFNPYAFLVGTRGNCEPIVCAVLL</sequence>
<dbReference type="eggNOG" id="KOG3893">
    <property type="taxonomic scope" value="Eukaryota"/>
</dbReference>
<keyword evidence="1" id="KW-1133">Transmembrane helix</keyword>
<evidence type="ECO:0000313" key="2">
    <source>
        <dbReference type="EMBL" id="AES75589.2"/>
    </source>
</evidence>
<reference evidence="3" key="3">
    <citation type="submission" date="2015-04" db="UniProtKB">
        <authorList>
            <consortium name="EnsemblPlants"/>
        </authorList>
    </citation>
    <scope>IDENTIFICATION</scope>
    <source>
        <strain evidence="3">cv. Jemalong A17</strain>
    </source>
</reference>
<keyword evidence="1 2" id="KW-0812">Transmembrane</keyword>
<keyword evidence="4" id="KW-1185">Reference proteome</keyword>
<proteinExistence type="predicted"/>
<evidence type="ECO:0000256" key="1">
    <source>
        <dbReference type="SAM" id="Phobius"/>
    </source>
</evidence>
<evidence type="ECO:0000313" key="4">
    <source>
        <dbReference type="Proteomes" id="UP000002051"/>
    </source>
</evidence>
<dbReference type="AlphaFoldDB" id="G7KL10"/>
<dbReference type="EnsemblPlants" id="AES75589">
    <property type="protein sequence ID" value="AES75589"/>
    <property type="gene ID" value="MTR_6g051670"/>
</dbReference>